<dbReference type="EC" id="2.7.7.65" evidence="12"/>
<keyword evidence="6" id="KW-0067">ATP-binding</keyword>
<dbReference type="InterPro" id="IPR048760">
    <property type="entry name" value="VP0354-like_sensor_dom"/>
</dbReference>
<evidence type="ECO:0000256" key="3">
    <source>
        <dbReference type="ARBA" id="ARBA00022679"/>
    </source>
</evidence>
<dbReference type="Pfam" id="PF00989">
    <property type="entry name" value="PAS"/>
    <property type="match status" value="1"/>
</dbReference>
<dbReference type="InterPro" id="IPR000700">
    <property type="entry name" value="PAS-assoc_C"/>
</dbReference>
<dbReference type="SMART" id="SM00267">
    <property type="entry name" value="GGDEF"/>
    <property type="match status" value="1"/>
</dbReference>
<reference evidence="13" key="1">
    <citation type="journal article" date="2019" name="Int. J. Syst. Evol. Microbiol.">
        <title>The Global Catalogue of Microorganisms (GCM) 10K type strain sequencing project: providing services to taxonomists for standard genome sequencing and annotation.</title>
        <authorList>
            <consortium name="The Broad Institute Genomics Platform"/>
            <consortium name="The Broad Institute Genome Sequencing Center for Infectious Disease"/>
            <person name="Wu L."/>
            <person name="Ma J."/>
        </authorList>
    </citation>
    <scope>NUCLEOTIDE SEQUENCE [LARGE SCALE GENOMIC DNA]</scope>
    <source>
        <strain evidence="13">KCTC 62195</strain>
    </source>
</reference>
<dbReference type="InterPro" id="IPR043128">
    <property type="entry name" value="Rev_trsase/Diguanyl_cyclase"/>
</dbReference>
<evidence type="ECO:0000313" key="13">
    <source>
        <dbReference type="Proteomes" id="UP001595457"/>
    </source>
</evidence>
<dbReference type="SUPFAM" id="SSF103190">
    <property type="entry name" value="Sensory domain-like"/>
    <property type="match status" value="2"/>
</dbReference>
<dbReference type="NCBIfam" id="TIGR00254">
    <property type="entry name" value="GGDEF"/>
    <property type="match status" value="1"/>
</dbReference>
<accession>A0ABV7ARS4</accession>
<comment type="caution">
    <text evidence="12">The sequence shown here is derived from an EMBL/GenBank/DDBJ whole genome shotgun (WGS) entry which is preliminary data.</text>
</comment>
<keyword evidence="3 12" id="KW-0808">Transferase</keyword>
<keyword evidence="13" id="KW-1185">Reference proteome</keyword>
<feature type="domain" description="PAS" evidence="9">
    <location>
        <begin position="377"/>
        <end position="431"/>
    </location>
</feature>
<protein>
    <submittedName>
        <fullName evidence="12">Diguanylate cyclase domain-containing protein</fullName>
        <ecNumber evidence="12">2.7.7.65</ecNumber>
    </submittedName>
</protein>
<dbReference type="InterPro" id="IPR035965">
    <property type="entry name" value="PAS-like_dom_sf"/>
</dbReference>
<evidence type="ECO:0000256" key="8">
    <source>
        <dbReference type="SAM" id="Phobius"/>
    </source>
</evidence>
<evidence type="ECO:0000256" key="6">
    <source>
        <dbReference type="ARBA" id="ARBA00022840"/>
    </source>
</evidence>
<sequence>MEEQIKKWQRRTASPRAAAKRFLIGYLCSAAVLTAAVKGVLVMHASADLAALKAREAAKVAIAGNILERRLEIVAADLRVLAHTSMVESLAGHDDAQHRERTARLFSIFSREKQIYDQIRYLNAAGKEVVRVDLEDGKPVVVPDAQLQDKSGRYFFQDAIRLQPGEIYVSPFDLSVENGRIVVPYKPMVRLATPVFDEAGEHHGVMLLNLRGDMLLDRFRQLMGTEYAAMLLNRDGDWLVAPDPSLEWGFMFGRPQGFARSHPAVWQAVTSMPRGSWLDEAGLFTYATVFPLQGRQRSATGSPLPVGASEHELDAASYFWKVVSQVPAKALPSADIFAGPLSTAVYAGGLIVLLVLAGYLSYVVGSRHRLHLEVLQNAKRFKEITDNLGEGLLVLDRDGRIVEANPEAEKLLGRSRRELAGQDAHAAIHHPPEHGVPLEQCAIRKVAISGVPYRSEDEAFIRKDGTQFPVGLSAAPLTCEGDIVGSVVAFRDITEIKRQQEEIRQLAYHDTLTGLPNRRMLTDHLDLALGLARRYRRSLALLFLDLDHFKQINDTYGHEGGDELLKGLSARLCQVVRQTDTISRQGGDEFVILLAEIEAPEDAAFTARKILRVLSEPLPVMGRLLPIGVSIGIAVYPDDADTADALMQKADSAMYAAKQAGRNRYCLSGAAPRTLDDADMPEG</sequence>
<dbReference type="Pfam" id="PF00990">
    <property type="entry name" value="GGDEF"/>
    <property type="match status" value="1"/>
</dbReference>
<dbReference type="PANTHER" id="PTHR44757:SF2">
    <property type="entry name" value="BIOFILM ARCHITECTURE MAINTENANCE PROTEIN MBAA"/>
    <property type="match status" value="1"/>
</dbReference>
<dbReference type="SUPFAM" id="SSF55785">
    <property type="entry name" value="PYP-like sensor domain (PAS domain)"/>
    <property type="match status" value="1"/>
</dbReference>
<feature type="transmembrane region" description="Helical" evidence="8">
    <location>
        <begin position="344"/>
        <end position="364"/>
    </location>
</feature>
<evidence type="ECO:0000256" key="5">
    <source>
        <dbReference type="ARBA" id="ARBA00022777"/>
    </source>
</evidence>
<evidence type="ECO:0000256" key="1">
    <source>
        <dbReference type="ARBA" id="ARBA00004370"/>
    </source>
</evidence>
<dbReference type="PROSITE" id="PS50887">
    <property type="entry name" value="GGDEF"/>
    <property type="match status" value="1"/>
</dbReference>
<dbReference type="SUPFAM" id="SSF55073">
    <property type="entry name" value="Nucleotide cyclase"/>
    <property type="match status" value="1"/>
</dbReference>
<keyword evidence="8" id="KW-1133">Transmembrane helix</keyword>
<dbReference type="InterPro" id="IPR029787">
    <property type="entry name" value="Nucleotide_cyclase"/>
</dbReference>
<dbReference type="RefSeq" id="WP_377813635.1">
    <property type="nucleotide sequence ID" value="NZ_JBHRSJ010000012.1"/>
</dbReference>
<proteinExistence type="predicted"/>
<dbReference type="InterPro" id="IPR000160">
    <property type="entry name" value="GGDEF_dom"/>
</dbReference>
<organism evidence="12 13">
    <name type="scientific">Azotobacter bryophylli</name>
    <dbReference type="NCBI Taxonomy" id="1986537"/>
    <lineage>
        <taxon>Bacteria</taxon>
        <taxon>Pseudomonadati</taxon>
        <taxon>Pseudomonadota</taxon>
        <taxon>Gammaproteobacteria</taxon>
        <taxon>Pseudomonadales</taxon>
        <taxon>Pseudomonadaceae</taxon>
        <taxon>Azotobacter</taxon>
    </lineage>
</organism>
<dbReference type="PANTHER" id="PTHR44757">
    <property type="entry name" value="DIGUANYLATE CYCLASE DGCP"/>
    <property type="match status" value="1"/>
</dbReference>
<dbReference type="CDD" id="cd00130">
    <property type="entry name" value="PAS"/>
    <property type="match status" value="1"/>
</dbReference>
<keyword evidence="7" id="KW-0902">Two-component regulatory system</keyword>
<comment type="subcellular location">
    <subcellularLocation>
        <location evidence="1">Membrane</location>
    </subcellularLocation>
</comment>
<dbReference type="GO" id="GO:0052621">
    <property type="term" value="F:diguanylate cyclase activity"/>
    <property type="evidence" value="ECO:0007669"/>
    <property type="project" value="UniProtKB-EC"/>
</dbReference>
<dbReference type="EMBL" id="JBHRSJ010000012">
    <property type="protein sequence ID" value="MFC2972005.1"/>
    <property type="molecule type" value="Genomic_DNA"/>
</dbReference>
<evidence type="ECO:0000256" key="7">
    <source>
        <dbReference type="ARBA" id="ARBA00023012"/>
    </source>
</evidence>
<dbReference type="PROSITE" id="PS50113">
    <property type="entry name" value="PAC"/>
    <property type="match status" value="1"/>
</dbReference>
<evidence type="ECO:0000259" key="9">
    <source>
        <dbReference type="PROSITE" id="PS50112"/>
    </source>
</evidence>
<keyword evidence="2" id="KW-0597">Phosphoprotein</keyword>
<dbReference type="InterPro" id="IPR013767">
    <property type="entry name" value="PAS_fold"/>
</dbReference>
<dbReference type="CDD" id="cd01949">
    <property type="entry name" value="GGDEF"/>
    <property type="match status" value="1"/>
</dbReference>
<dbReference type="Gene3D" id="3.30.450.20">
    <property type="entry name" value="PAS domain"/>
    <property type="match status" value="3"/>
</dbReference>
<dbReference type="InterPro" id="IPR000014">
    <property type="entry name" value="PAS"/>
</dbReference>
<keyword evidence="4" id="KW-0547">Nucleotide-binding</keyword>
<evidence type="ECO:0000256" key="4">
    <source>
        <dbReference type="ARBA" id="ARBA00022741"/>
    </source>
</evidence>
<feature type="domain" description="PAC" evidence="10">
    <location>
        <begin position="454"/>
        <end position="505"/>
    </location>
</feature>
<keyword evidence="8" id="KW-0812">Transmembrane</keyword>
<evidence type="ECO:0000313" key="12">
    <source>
        <dbReference type="EMBL" id="MFC2972005.1"/>
    </source>
</evidence>
<evidence type="ECO:0000259" key="11">
    <source>
        <dbReference type="PROSITE" id="PS50887"/>
    </source>
</evidence>
<feature type="domain" description="GGDEF" evidence="11">
    <location>
        <begin position="537"/>
        <end position="670"/>
    </location>
</feature>
<dbReference type="InterPro" id="IPR029151">
    <property type="entry name" value="Sensor-like_sf"/>
</dbReference>
<dbReference type="InterPro" id="IPR052155">
    <property type="entry name" value="Biofilm_reg_signaling"/>
</dbReference>
<keyword evidence="5" id="KW-0418">Kinase</keyword>
<evidence type="ECO:0000259" key="10">
    <source>
        <dbReference type="PROSITE" id="PS50113"/>
    </source>
</evidence>
<dbReference type="Proteomes" id="UP001595457">
    <property type="component" value="Unassembled WGS sequence"/>
</dbReference>
<keyword evidence="12" id="KW-0548">Nucleotidyltransferase</keyword>
<dbReference type="NCBIfam" id="TIGR00229">
    <property type="entry name" value="sensory_box"/>
    <property type="match status" value="1"/>
</dbReference>
<dbReference type="SMART" id="SM00091">
    <property type="entry name" value="PAS"/>
    <property type="match status" value="1"/>
</dbReference>
<evidence type="ECO:0000256" key="2">
    <source>
        <dbReference type="ARBA" id="ARBA00022553"/>
    </source>
</evidence>
<gene>
    <name evidence="12" type="ORF">ACFOJE_07235</name>
</gene>
<name>A0ABV7ARS4_9GAMM</name>
<dbReference type="Gene3D" id="3.30.70.270">
    <property type="match status" value="1"/>
</dbReference>
<dbReference type="Pfam" id="PF21623">
    <property type="entry name" value="HK_sensor_dom_bact"/>
    <property type="match status" value="1"/>
</dbReference>
<dbReference type="PROSITE" id="PS50112">
    <property type="entry name" value="PAS"/>
    <property type="match status" value="1"/>
</dbReference>
<feature type="transmembrane region" description="Helical" evidence="8">
    <location>
        <begin position="21"/>
        <end position="43"/>
    </location>
</feature>
<keyword evidence="8" id="KW-0472">Membrane</keyword>